<dbReference type="EMBL" id="CM047738">
    <property type="protein sequence ID" value="KAJ0046583.1"/>
    <property type="molecule type" value="Genomic_DNA"/>
</dbReference>
<protein>
    <submittedName>
        <fullName evidence="1">Uncharacterized protein</fullName>
    </submittedName>
</protein>
<evidence type="ECO:0000313" key="2">
    <source>
        <dbReference type="Proteomes" id="UP001163603"/>
    </source>
</evidence>
<keyword evidence="2" id="KW-1185">Reference proteome</keyword>
<proteinExistence type="predicted"/>
<reference evidence="2" key="1">
    <citation type="journal article" date="2023" name="G3 (Bethesda)">
        <title>Genome assembly and association tests identify interacting loci associated with vigor, precocity, and sex in interspecific pistachio rootstocks.</title>
        <authorList>
            <person name="Palmer W."/>
            <person name="Jacygrad E."/>
            <person name="Sagayaradj S."/>
            <person name="Cavanaugh K."/>
            <person name="Han R."/>
            <person name="Bertier L."/>
            <person name="Beede B."/>
            <person name="Kafkas S."/>
            <person name="Golino D."/>
            <person name="Preece J."/>
            <person name="Michelmore R."/>
        </authorList>
    </citation>
    <scope>NUCLEOTIDE SEQUENCE [LARGE SCALE GENOMIC DNA]</scope>
</reference>
<evidence type="ECO:0000313" key="1">
    <source>
        <dbReference type="EMBL" id="KAJ0046583.1"/>
    </source>
</evidence>
<accession>A0ACC0Z8S7</accession>
<comment type="caution">
    <text evidence="1">The sequence shown here is derived from an EMBL/GenBank/DDBJ whole genome shotgun (WGS) entry which is preliminary data.</text>
</comment>
<gene>
    <name evidence="1" type="ORF">Pint_03988</name>
</gene>
<organism evidence="1 2">
    <name type="scientific">Pistacia integerrima</name>
    <dbReference type="NCBI Taxonomy" id="434235"/>
    <lineage>
        <taxon>Eukaryota</taxon>
        <taxon>Viridiplantae</taxon>
        <taxon>Streptophyta</taxon>
        <taxon>Embryophyta</taxon>
        <taxon>Tracheophyta</taxon>
        <taxon>Spermatophyta</taxon>
        <taxon>Magnoliopsida</taxon>
        <taxon>eudicotyledons</taxon>
        <taxon>Gunneridae</taxon>
        <taxon>Pentapetalae</taxon>
        <taxon>rosids</taxon>
        <taxon>malvids</taxon>
        <taxon>Sapindales</taxon>
        <taxon>Anacardiaceae</taxon>
        <taxon>Pistacia</taxon>
    </lineage>
</organism>
<sequence>MSVNLKKLRHYLRKLRSVVRRKGICMRGTLKFPCKKKEIGGDGRKGTQRDMGAPEKISTVSESISVGALISGCTGYEVDDNEEKKKLKGRF</sequence>
<dbReference type="Proteomes" id="UP001163603">
    <property type="component" value="Chromosome 3"/>
</dbReference>
<name>A0ACC0Z8S7_9ROSI</name>